<evidence type="ECO:0000313" key="1">
    <source>
        <dbReference type="EMBL" id="CAI2186513.1"/>
    </source>
</evidence>
<protein>
    <submittedName>
        <fullName evidence="1">12173_t:CDS:1</fullName>
    </submittedName>
</protein>
<gene>
    <name evidence="1" type="ORF">FWILDA_LOCUS12614</name>
</gene>
<dbReference type="AlphaFoldDB" id="A0A9W4SZ04"/>
<sequence length="44" mass="5398">EDESELDDLYISETFEDYSTLKYELYQDKEEKITIDDQFAWILL</sequence>
<dbReference type="Proteomes" id="UP001153678">
    <property type="component" value="Unassembled WGS sequence"/>
</dbReference>
<organism evidence="1 2">
    <name type="scientific">Funneliformis geosporum</name>
    <dbReference type="NCBI Taxonomy" id="1117311"/>
    <lineage>
        <taxon>Eukaryota</taxon>
        <taxon>Fungi</taxon>
        <taxon>Fungi incertae sedis</taxon>
        <taxon>Mucoromycota</taxon>
        <taxon>Glomeromycotina</taxon>
        <taxon>Glomeromycetes</taxon>
        <taxon>Glomerales</taxon>
        <taxon>Glomeraceae</taxon>
        <taxon>Funneliformis</taxon>
    </lineage>
</organism>
<feature type="non-terminal residue" evidence="1">
    <location>
        <position position="1"/>
    </location>
</feature>
<name>A0A9W4SZ04_9GLOM</name>
<accession>A0A9W4SZ04</accession>
<comment type="caution">
    <text evidence="1">The sequence shown here is derived from an EMBL/GenBank/DDBJ whole genome shotgun (WGS) entry which is preliminary data.</text>
</comment>
<evidence type="ECO:0000313" key="2">
    <source>
        <dbReference type="Proteomes" id="UP001153678"/>
    </source>
</evidence>
<proteinExistence type="predicted"/>
<dbReference type="EMBL" id="CAMKVN010004174">
    <property type="protein sequence ID" value="CAI2186513.1"/>
    <property type="molecule type" value="Genomic_DNA"/>
</dbReference>
<keyword evidence="2" id="KW-1185">Reference proteome</keyword>
<reference evidence="1" key="1">
    <citation type="submission" date="2022-08" db="EMBL/GenBank/DDBJ databases">
        <authorList>
            <person name="Kallberg Y."/>
            <person name="Tangrot J."/>
            <person name="Rosling A."/>
        </authorList>
    </citation>
    <scope>NUCLEOTIDE SEQUENCE</scope>
    <source>
        <strain evidence="1">Wild A</strain>
    </source>
</reference>